<dbReference type="AlphaFoldDB" id="A0A4V1N3Y5"/>
<dbReference type="EMBL" id="SBKP01000002">
    <property type="protein sequence ID" value="RXR30286.1"/>
    <property type="molecule type" value="Genomic_DNA"/>
</dbReference>
<dbReference type="InterPro" id="IPR040198">
    <property type="entry name" value="Fido_containing"/>
</dbReference>
<protein>
    <submittedName>
        <fullName evidence="5">Fic family protein</fullName>
    </submittedName>
</protein>
<dbReference type="SUPFAM" id="SSF140931">
    <property type="entry name" value="Fic-like"/>
    <property type="match status" value="1"/>
</dbReference>
<accession>A0A4V1N3Y5</accession>
<keyword evidence="1" id="KW-0547">Nucleotide-binding</keyword>
<evidence type="ECO:0000256" key="2">
    <source>
        <dbReference type="PIRSR" id="PIRSR640198-1"/>
    </source>
</evidence>
<evidence type="ECO:0000256" key="3">
    <source>
        <dbReference type="PIRSR" id="PIRSR640198-2"/>
    </source>
</evidence>
<evidence type="ECO:0000259" key="4">
    <source>
        <dbReference type="PROSITE" id="PS51459"/>
    </source>
</evidence>
<dbReference type="PIRSF" id="PIRSF038925">
    <property type="entry name" value="AMP-prot_trans"/>
    <property type="match status" value="1"/>
</dbReference>
<dbReference type="InterPro" id="IPR026287">
    <property type="entry name" value="SoFic-like"/>
</dbReference>
<evidence type="ECO:0000313" key="5">
    <source>
        <dbReference type="EMBL" id="RXR30286.1"/>
    </source>
</evidence>
<keyword evidence="1" id="KW-0067">ATP-binding</keyword>
<dbReference type="Pfam" id="PF13784">
    <property type="entry name" value="Fic_N"/>
    <property type="match status" value="1"/>
</dbReference>
<dbReference type="PANTHER" id="PTHR13504">
    <property type="entry name" value="FIDO DOMAIN-CONTAINING PROTEIN DDB_G0283145"/>
    <property type="match status" value="1"/>
</dbReference>
<evidence type="ECO:0000256" key="1">
    <source>
        <dbReference type="PIRSR" id="PIRSR038925-1"/>
    </source>
</evidence>
<feature type="binding site" evidence="1">
    <location>
        <position position="252"/>
    </location>
    <ligand>
        <name>ATP</name>
        <dbReference type="ChEBI" id="CHEBI:30616"/>
    </ligand>
</feature>
<feature type="binding site" evidence="1">
    <location>
        <position position="210"/>
    </location>
    <ligand>
        <name>ATP</name>
        <dbReference type="ChEBI" id="CHEBI:30616"/>
    </ligand>
</feature>
<feature type="binding site" evidence="1">
    <location>
        <position position="79"/>
    </location>
    <ligand>
        <name>ATP</name>
        <dbReference type="ChEBI" id="CHEBI:30616"/>
    </ligand>
</feature>
<dbReference type="InterPro" id="IPR025758">
    <property type="entry name" value="Fic/DOC_N"/>
</dbReference>
<comment type="caution">
    <text evidence="5">The sequence shown here is derived from an EMBL/GenBank/DDBJ whole genome shotgun (WGS) entry which is preliminary data.</text>
</comment>
<dbReference type="Proteomes" id="UP000290958">
    <property type="component" value="Unassembled WGS sequence"/>
</dbReference>
<feature type="domain" description="Fido" evidence="4">
    <location>
        <begin position="125"/>
        <end position="274"/>
    </location>
</feature>
<dbReference type="InterPro" id="IPR003812">
    <property type="entry name" value="Fido"/>
</dbReference>
<keyword evidence="6" id="KW-1185">Reference proteome</keyword>
<dbReference type="GO" id="GO:0005524">
    <property type="term" value="F:ATP binding"/>
    <property type="evidence" value="ECO:0007669"/>
    <property type="project" value="UniProtKB-KW"/>
</dbReference>
<dbReference type="PANTHER" id="PTHR13504:SF38">
    <property type="entry name" value="FIDO DOMAIN-CONTAINING PROTEIN"/>
    <property type="match status" value="1"/>
</dbReference>
<name>A0A4V1N3Y5_9SPHN</name>
<gene>
    <name evidence="5" type="ORF">EQG66_02825</name>
</gene>
<sequence length="378" mass="43524">MDLSAYQAGRHEPQLEYRSFLPEAINHGWTISDPQVLQLLGQADRALGELNAFAQLIPDIEFFIRMYVAKEATQSSRIEGTQTNIEDAFKDAEDLLPEVRDDWSEVQNYIRAITFAIESLERLPLSNRLLRDTHAILLDGVRGETKRPGEFRISQNWIGVSLKNAAFVPPHHDHVPELMSDLEKFLHNAEIMVPPLIKIAIAHYQFETIHPFLDGNGRLGRLMISLYLASERLLVKPALYLSDYFERNKTAYVDHMMAVRQGNHLRDWLIFFLHGVEETARASAGVFRAILALKERIEREVLPRFSHRRQENAQQLMRNLYARPVVDVKAVTVMLSTTTNTAASLISDMVEHGVLLEVTGQRRNRLFLFHDYLELFRK</sequence>
<dbReference type="OrthoDB" id="9813719at2"/>
<reference evidence="6" key="1">
    <citation type="submission" date="2019-01" db="EMBL/GenBank/DDBJ databases">
        <title>Cytophagaceae bacterium strain CAR-16.</title>
        <authorList>
            <person name="Chen W.-M."/>
        </authorList>
    </citation>
    <scope>NUCLEOTIDE SEQUENCE [LARGE SCALE GENOMIC DNA]</scope>
    <source>
        <strain evidence="6">CHR27</strain>
    </source>
</reference>
<dbReference type="Pfam" id="PF02661">
    <property type="entry name" value="Fic"/>
    <property type="match status" value="1"/>
</dbReference>
<feature type="active site" evidence="2">
    <location>
        <position position="210"/>
    </location>
</feature>
<feature type="binding site" evidence="3">
    <location>
        <begin position="214"/>
        <end position="221"/>
    </location>
    <ligand>
        <name>ATP</name>
        <dbReference type="ChEBI" id="CHEBI:30616"/>
    </ligand>
</feature>
<feature type="binding site" evidence="1">
    <location>
        <begin position="215"/>
        <end position="221"/>
    </location>
    <ligand>
        <name>ATP</name>
        <dbReference type="ChEBI" id="CHEBI:30616"/>
    </ligand>
</feature>
<dbReference type="PROSITE" id="PS51459">
    <property type="entry name" value="FIDO"/>
    <property type="match status" value="1"/>
</dbReference>
<dbReference type="Gene3D" id="1.10.3290.10">
    <property type="entry name" value="Fido-like domain"/>
    <property type="match status" value="1"/>
</dbReference>
<dbReference type="RefSeq" id="WP_129403038.1">
    <property type="nucleotide sequence ID" value="NZ_SBKP01000002.1"/>
</dbReference>
<proteinExistence type="predicted"/>
<evidence type="ECO:0000313" key="6">
    <source>
        <dbReference type="Proteomes" id="UP000290958"/>
    </source>
</evidence>
<dbReference type="InterPro" id="IPR036597">
    <property type="entry name" value="Fido-like_dom_sf"/>
</dbReference>
<organism evidence="5 6">
    <name type="scientific">Sphingobium fluviale</name>
    <dbReference type="NCBI Taxonomy" id="2506423"/>
    <lineage>
        <taxon>Bacteria</taxon>
        <taxon>Pseudomonadati</taxon>
        <taxon>Pseudomonadota</taxon>
        <taxon>Alphaproteobacteria</taxon>
        <taxon>Sphingomonadales</taxon>
        <taxon>Sphingomonadaceae</taxon>
        <taxon>Sphingobium</taxon>
    </lineage>
</organism>